<sequence length="785" mass="90129">MGIWKHLYNLKKENLFLWYFVSYTLMLVIPIGIISVIVYGSLLRTLEEETVKSNITVINQARNTIDMNLRELDQFAFEISNNPNVYDFVSSKETDVVEANIKMKNIIKDINISGVNVSKNFGEAIGIYSIKNDIIISNTTKYEPDSFYKTFANNESIPYLTWISQVKSATSRQFWPAVTTMSKNKSDQRSITYLQPLTQFGISNNAVLITIMAEDKIWNFFGKGDMDTKSYRAILDKDNQLITSAPGSIDSIPVDYSTLFQNGRDHLFFNHDGKKYIAIYSFSLVIGWKYVTILPVTVFMEKISYMYLLFSVVLLICILLGLALSYIFSVQNYKPVISALQWIRVNQKEEIVSQKGEYETIMSTIKEMFTENHLLENQLHKQLPILKVHFLLRLLKNDTIDATEVNELLEFHSMRFPYGFYMVAVVNIDDYSRFLQKEVGAGKSLVRFVISNICEEVIRTKGHGFAFEIEGDKVALLINTDAPLEVEGEDTPGGILRQIKDYLNTKFKIEVSIGVGSGYSSLEMIHQSYNEAITALNYGLIRARNVIINFEHTKEYANNIHYPLEKENQLINYVKMGDFPSVESSLDKIYEINFIHRKLSPGMIYCLLNNMVSTSFKILEEIQLDYRDIFDEETDVFQGISNSKDVESIFVKIKGIFNRLCVLINDKKAFSNVYLRDGIIQYICGLYADKDLSLVKVANHFNLSPPYISTFFKQQTGYNFSDYLNRFRVQRAKDLLAEEGLSIQEIADQIGYNSANTFIRIFKKYESVTPGQYKESRRAGAVPVL</sequence>
<proteinExistence type="predicted"/>
<reference evidence="6" key="1">
    <citation type="submission" date="2020-03" db="EMBL/GenBank/DDBJ databases">
        <title>Draft sequencing of Paenibacilllus sp. S3N08.</title>
        <authorList>
            <person name="Kim D.-U."/>
        </authorList>
    </citation>
    <scope>NUCLEOTIDE SEQUENCE</scope>
    <source>
        <strain evidence="6">S3N08</strain>
    </source>
</reference>
<feature type="domain" description="HTH araC/xylS-type" evidence="5">
    <location>
        <begin position="677"/>
        <end position="776"/>
    </location>
</feature>
<dbReference type="InterPro" id="IPR018060">
    <property type="entry name" value="HTH_AraC"/>
</dbReference>
<name>A0ABX0JE36_9BACL</name>
<dbReference type="InterPro" id="IPR018062">
    <property type="entry name" value="HTH_AraC-typ_CS"/>
</dbReference>
<evidence type="ECO:0000256" key="1">
    <source>
        <dbReference type="ARBA" id="ARBA00023015"/>
    </source>
</evidence>
<evidence type="ECO:0000313" key="6">
    <source>
        <dbReference type="EMBL" id="NHN34790.1"/>
    </source>
</evidence>
<keyword evidence="4" id="KW-0812">Transmembrane</keyword>
<dbReference type="InterPro" id="IPR009057">
    <property type="entry name" value="Homeodomain-like_sf"/>
</dbReference>
<evidence type="ECO:0000313" key="7">
    <source>
        <dbReference type="Proteomes" id="UP001165962"/>
    </source>
</evidence>
<protein>
    <submittedName>
        <fullName evidence="6">Helix-turn-helix transcriptional regulator</fullName>
    </submittedName>
</protein>
<dbReference type="Pfam" id="PF17853">
    <property type="entry name" value="GGDEF_2"/>
    <property type="match status" value="1"/>
</dbReference>
<organism evidence="6 7">
    <name type="scientific">Paenibacillus agricola</name>
    <dbReference type="NCBI Taxonomy" id="2716264"/>
    <lineage>
        <taxon>Bacteria</taxon>
        <taxon>Bacillati</taxon>
        <taxon>Bacillota</taxon>
        <taxon>Bacilli</taxon>
        <taxon>Bacillales</taxon>
        <taxon>Paenibacillaceae</taxon>
        <taxon>Paenibacillus</taxon>
    </lineage>
</organism>
<feature type="transmembrane region" description="Helical" evidence="4">
    <location>
        <begin position="305"/>
        <end position="328"/>
    </location>
</feature>
<comment type="caution">
    <text evidence="6">The sequence shown here is derived from an EMBL/GenBank/DDBJ whole genome shotgun (WGS) entry which is preliminary data.</text>
</comment>
<dbReference type="PROSITE" id="PS00041">
    <property type="entry name" value="HTH_ARAC_FAMILY_1"/>
    <property type="match status" value="1"/>
</dbReference>
<evidence type="ECO:0000259" key="5">
    <source>
        <dbReference type="PROSITE" id="PS01124"/>
    </source>
</evidence>
<keyword evidence="4" id="KW-0472">Membrane</keyword>
<dbReference type="Gene3D" id="1.10.10.60">
    <property type="entry name" value="Homeodomain-like"/>
    <property type="match status" value="2"/>
</dbReference>
<dbReference type="PRINTS" id="PR00032">
    <property type="entry name" value="HTHARAC"/>
</dbReference>
<feature type="transmembrane region" description="Helical" evidence="4">
    <location>
        <begin position="16"/>
        <end position="42"/>
    </location>
</feature>
<evidence type="ECO:0000256" key="3">
    <source>
        <dbReference type="ARBA" id="ARBA00023163"/>
    </source>
</evidence>
<dbReference type="PANTHER" id="PTHR43280:SF10">
    <property type="entry name" value="REGULATORY PROTEIN POCR"/>
    <property type="match status" value="1"/>
</dbReference>
<dbReference type="InterPro" id="IPR020449">
    <property type="entry name" value="Tscrpt_reg_AraC-type_HTH"/>
</dbReference>
<accession>A0ABX0JE36</accession>
<dbReference type="Pfam" id="PF12833">
    <property type="entry name" value="HTH_18"/>
    <property type="match status" value="1"/>
</dbReference>
<evidence type="ECO:0000256" key="4">
    <source>
        <dbReference type="SAM" id="Phobius"/>
    </source>
</evidence>
<keyword evidence="3" id="KW-0804">Transcription</keyword>
<evidence type="ECO:0000256" key="2">
    <source>
        <dbReference type="ARBA" id="ARBA00023125"/>
    </source>
</evidence>
<feature type="transmembrane region" description="Helical" evidence="4">
    <location>
        <begin position="277"/>
        <end position="299"/>
    </location>
</feature>
<keyword evidence="1" id="KW-0805">Transcription regulation</keyword>
<dbReference type="SMART" id="SM00342">
    <property type="entry name" value="HTH_ARAC"/>
    <property type="match status" value="1"/>
</dbReference>
<gene>
    <name evidence="6" type="ORF">G9U52_34155</name>
</gene>
<keyword evidence="7" id="KW-1185">Reference proteome</keyword>
<keyword evidence="4" id="KW-1133">Transmembrane helix</keyword>
<dbReference type="PANTHER" id="PTHR43280">
    <property type="entry name" value="ARAC-FAMILY TRANSCRIPTIONAL REGULATOR"/>
    <property type="match status" value="1"/>
</dbReference>
<dbReference type="RefSeq" id="WP_166156400.1">
    <property type="nucleotide sequence ID" value="NZ_JAAOIW010000022.1"/>
</dbReference>
<dbReference type="SUPFAM" id="SSF46689">
    <property type="entry name" value="Homeodomain-like"/>
    <property type="match status" value="1"/>
</dbReference>
<dbReference type="PROSITE" id="PS01124">
    <property type="entry name" value="HTH_ARAC_FAMILY_2"/>
    <property type="match status" value="1"/>
</dbReference>
<dbReference type="Proteomes" id="UP001165962">
    <property type="component" value="Unassembled WGS sequence"/>
</dbReference>
<dbReference type="InterPro" id="IPR041522">
    <property type="entry name" value="CdaR_GGDEF"/>
</dbReference>
<dbReference type="EMBL" id="JAAOIW010000022">
    <property type="protein sequence ID" value="NHN34790.1"/>
    <property type="molecule type" value="Genomic_DNA"/>
</dbReference>
<keyword evidence="2" id="KW-0238">DNA-binding</keyword>